<evidence type="ECO:0000256" key="5">
    <source>
        <dbReference type="ARBA" id="ARBA00048542"/>
    </source>
</evidence>
<evidence type="ECO:0000313" key="9">
    <source>
        <dbReference type="Proteomes" id="UP000323257"/>
    </source>
</evidence>
<keyword evidence="3 6" id="KW-0560">Oxidoreductase</keyword>
<sequence length="208" mass="22547">MANVLFVKANNRSADQAVSVKLYDAFLASYKQSHPEDQVTELDLFAENLPYYDASRINAMFKAGRGLELSPEEVEIAAYVNRYLNQFIEADKVVFAFPLWNFTIPAVLHTYFDYLCQAGKTFNYTANGPVGLLGGKKVAVLNARGGVYSEGPAAAVEMSAKLVTTLLGFFGITDITSVIVEGHNASPDQSAAIVEDGLNRATSAAQSF</sequence>
<evidence type="ECO:0000256" key="4">
    <source>
        <dbReference type="ARBA" id="ARBA00023027"/>
    </source>
</evidence>
<dbReference type="GO" id="GO:0010181">
    <property type="term" value="F:FMN binding"/>
    <property type="evidence" value="ECO:0007669"/>
    <property type="project" value="UniProtKB-UniRule"/>
</dbReference>
<gene>
    <name evidence="6" type="primary">azoR</name>
    <name evidence="8" type="ORF">BCM02_11256</name>
</gene>
<dbReference type="EC" id="1.6.5.-" evidence="6"/>
<dbReference type="NCBIfam" id="NF010075">
    <property type="entry name" value="PRK13556.1"/>
    <property type="match status" value="1"/>
</dbReference>
<keyword evidence="1 6" id="KW-0285">Flavoprotein</keyword>
<evidence type="ECO:0000256" key="1">
    <source>
        <dbReference type="ARBA" id="ARBA00022630"/>
    </source>
</evidence>
<comment type="similarity">
    <text evidence="6">Belongs to the azoreductase type 1 family.</text>
</comment>
<keyword evidence="4 6" id="KW-0520">NAD</keyword>
<dbReference type="InterPro" id="IPR029039">
    <property type="entry name" value="Flavoprotein-like_sf"/>
</dbReference>
<dbReference type="EMBL" id="VNHS01000012">
    <property type="protein sequence ID" value="TYP70078.1"/>
    <property type="molecule type" value="Genomic_DNA"/>
</dbReference>
<comment type="function">
    <text evidence="6">Also exhibits azoreductase activity. Catalyzes the reductive cleavage of the azo bond in aromatic azo compounds to the corresponding amines.</text>
</comment>
<protein>
    <recommendedName>
        <fullName evidence="6">FMN dependent NADH:quinone oxidoreductase</fullName>
        <ecNumber evidence="6">1.6.5.-</ecNumber>
    </recommendedName>
    <alternativeName>
        <fullName evidence="6">Azo-dye reductase</fullName>
    </alternativeName>
    <alternativeName>
        <fullName evidence="6">FMN-dependent NADH-azo compound oxidoreductase</fullName>
    </alternativeName>
    <alternativeName>
        <fullName evidence="6">FMN-dependent NADH-azoreductase</fullName>
        <ecNumber evidence="6">1.7.1.17</ecNumber>
    </alternativeName>
</protein>
<comment type="caution">
    <text evidence="8">The sequence shown here is derived from an EMBL/GenBank/DDBJ whole genome shotgun (WGS) entry which is preliminary data.</text>
</comment>
<dbReference type="GO" id="GO:0009055">
    <property type="term" value="F:electron transfer activity"/>
    <property type="evidence" value="ECO:0007669"/>
    <property type="project" value="UniProtKB-UniRule"/>
</dbReference>
<keyword evidence="2 6" id="KW-0288">FMN</keyword>
<evidence type="ECO:0000259" key="7">
    <source>
        <dbReference type="Pfam" id="PF02525"/>
    </source>
</evidence>
<dbReference type="SUPFAM" id="SSF52218">
    <property type="entry name" value="Flavoproteins"/>
    <property type="match status" value="1"/>
</dbReference>
<evidence type="ECO:0000256" key="6">
    <source>
        <dbReference type="HAMAP-Rule" id="MF_01216"/>
    </source>
</evidence>
<dbReference type="Gene3D" id="3.40.50.360">
    <property type="match status" value="1"/>
</dbReference>
<reference evidence="8 9" key="1">
    <citation type="submission" date="2019-07" db="EMBL/GenBank/DDBJ databases">
        <title>Genomic Encyclopedia of Type Strains, Phase III (KMG-III): the genomes of soil and plant-associated and newly described type strains.</title>
        <authorList>
            <person name="Whitman W."/>
        </authorList>
    </citation>
    <scope>NUCLEOTIDE SEQUENCE [LARGE SCALE GENOMIC DNA]</scope>
    <source>
        <strain evidence="8 9">BL24</strain>
    </source>
</reference>
<keyword evidence="9" id="KW-1185">Reference proteome</keyword>
<dbReference type="InterPro" id="IPR023048">
    <property type="entry name" value="NADH:quinone_OxRdtase_FMN_depd"/>
</dbReference>
<evidence type="ECO:0000313" key="8">
    <source>
        <dbReference type="EMBL" id="TYP70078.1"/>
    </source>
</evidence>
<proteinExistence type="inferred from homology"/>
<evidence type="ECO:0000256" key="3">
    <source>
        <dbReference type="ARBA" id="ARBA00023002"/>
    </source>
</evidence>
<dbReference type="Proteomes" id="UP000323257">
    <property type="component" value="Unassembled WGS sequence"/>
</dbReference>
<name>A0A5S5BUR6_9BACL</name>
<dbReference type="GO" id="GO:0016655">
    <property type="term" value="F:oxidoreductase activity, acting on NAD(P)H, quinone or similar compound as acceptor"/>
    <property type="evidence" value="ECO:0007669"/>
    <property type="project" value="InterPro"/>
</dbReference>
<comment type="function">
    <text evidence="6">Quinone reductase that provides resistance to thiol-specific stress caused by electrophilic quinones.</text>
</comment>
<dbReference type="RefSeq" id="WP_148932439.1">
    <property type="nucleotide sequence ID" value="NZ_VNHS01000012.1"/>
</dbReference>
<dbReference type="InterPro" id="IPR050104">
    <property type="entry name" value="FMN-dep_NADH:Q_OxRdtase_AzoR1"/>
</dbReference>
<dbReference type="InterPro" id="IPR003680">
    <property type="entry name" value="Flavodoxin_fold"/>
</dbReference>
<comment type="caution">
    <text evidence="6">Lacks conserved residue(s) required for the propagation of feature annotation.</text>
</comment>
<dbReference type="PANTHER" id="PTHR43741:SF4">
    <property type="entry name" value="FMN-DEPENDENT NADH:QUINONE OXIDOREDUCTASE"/>
    <property type="match status" value="1"/>
</dbReference>
<dbReference type="Pfam" id="PF02525">
    <property type="entry name" value="Flavodoxin_2"/>
    <property type="match status" value="1"/>
</dbReference>
<evidence type="ECO:0000256" key="2">
    <source>
        <dbReference type="ARBA" id="ARBA00022643"/>
    </source>
</evidence>
<dbReference type="HAMAP" id="MF_01216">
    <property type="entry name" value="Azoreductase_type1"/>
    <property type="match status" value="1"/>
</dbReference>
<dbReference type="PANTHER" id="PTHR43741">
    <property type="entry name" value="FMN-DEPENDENT NADH-AZOREDUCTASE 1"/>
    <property type="match status" value="1"/>
</dbReference>
<comment type="catalytic activity">
    <reaction evidence="6">
        <text>2 a quinone + NADH + H(+) = 2 a 1,4-benzosemiquinone + NAD(+)</text>
        <dbReference type="Rhea" id="RHEA:65952"/>
        <dbReference type="ChEBI" id="CHEBI:15378"/>
        <dbReference type="ChEBI" id="CHEBI:57540"/>
        <dbReference type="ChEBI" id="CHEBI:57945"/>
        <dbReference type="ChEBI" id="CHEBI:132124"/>
        <dbReference type="ChEBI" id="CHEBI:134225"/>
    </reaction>
</comment>
<feature type="domain" description="Flavodoxin-like fold" evidence="7">
    <location>
        <begin position="3"/>
        <end position="201"/>
    </location>
</feature>
<comment type="subunit">
    <text evidence="6">Homodimer.</text>
</comment>
<dbReference type="GO" id="GO:0016652">
    <property type="term" value="F:oxidoreductase activity, acting on NAD(P)H as acceptor"/>
    <property type="evidence" value="ECO:0007669"/>
    <property type="project" value="UniProtKB-UniRule"/>
</dbReference>
<accession>A0A5S5BUR6</accession>
<organism evidence="8 9">
    <name type="scientific">Paenibacillus methanolicus</name>
    <dbReference type="NCBI Taxonomy" id="582686"/>
    <lineage>
        <taxon>Bacteria</taxon>
        <taxon>Bacillati</taxon>
        <taxon>Bacillota</taxon>
        <taxon>Bacilli</taxon>
        <taxon>Bacillales</taxon>
        <taxon>Paenibacillaceae</taxon>
        <taxon>Paenibacillus</taxon>
    </lineage>
</organism>
<dbReference type="OrthoDB" id="9805013at2"/>
<dbReference type="AlphaFoldDB" id="A0A5S5BUR6"/>
<comment type="cofactor">
    <cofactor evidence="6">
        <name>FMN</name>
        <dbReference type="ChEBI" id="CHEBI:58210"/>
    </cofactor>
    <text evidence="6">Binds 1 FMN per subunit.</text>
</comment>
<dbReference type="EC" id="1.7.1.17" evidence="6"/>
<comment type="catalytic activity">
    <reaction evidence="5">
        <text>N,N-dimethyl-1,4-phenylenediamine + anthranilate + 2 NAD(+) = 2-(4-dimethylaminophenyl)diazenylbenzoate + 2 NADH + 2 H(+)</text>
        <dbReference type="Rhea" id="RHEA:55872"/>
        <dbReference type="ChEBI" id="CHEBI:15378"/>
        <dbReference type="ChEBI" id="CHEBI:15783"/>
        <dbReference type="ChEBI" id="CHEBI:16567"/>
        <dbReference type="ChEBI" id="CHEBI:57540"/>
        <dbReference type="ChEBI" id="CHEBI:57945"/>
        <dbReference type="ChEBI" id="CHEBI:71579"/>
        <dbReference type="EC" id="1.7.1.17"/>
    </reaction>
    <physiologicalReaction direction="right-to-left" evidence="5">
        <dbReference type="Rhea" id="RHEA:55874"/>
    </physiologicalReaction>
</comment>